<dbReference type="GeneID" id="111025198"/>
<name>A0A6J1DWY4_MOMCH</name>
<protein>
    <submittedName>
        <fullName evidence="2">Uncharacterized protein LOC111025198</fullName>
    </submittedName>
</protein>
<dbReference type="AlphaFoldDB" id="A0A6J1DWY4"/>
<dbReference type="PANTHER" id="PTHR11439:SF455">
    <property type="entry name" value="RLK (RECEPTOR-LIKE PROTEIN KINASE) 8, PUTATIVE-RELATED"/>
    <property type="match status" value="1"/>
</dbReference>
<proteinExistence type="predicted"/>
<dbReference type="SUPFAM" id="SSF56672">
    <property type="entry name" value="DNA/RNA polymerases"/>
    <property type="match status" value="1"/>
</dbReference>
<dbReference type="OrthoDB" id="998016at2759"/>
<reference evidence="2" key="1">
    <citation type="submission" date="2025-08" db="UniProtKB">
        <authorList>
            <consortium name="RefSeq"/>
        </authorList>
    </citation>
    <scope>IDENTIFICATION</scope>
    <source>
        <strain evidence="2">OHB3-1</strain>
    </source>
</reference>
<organism evidence="1 2">
    <name type="scientific">Momordica charantia</name>
    <name type="common">Bitter gourd</name>
    <name type="synonym">Balsam pear</name>
    <dbReference type="NCBI Taxonomy" id="3673"/>
    <lineage>
        <taxon>Eukaryota</taxon>
        <taxon>Viridiplantae</taxon>
        <taxon>Streptophyta</taxon>
        <taxon>Embryophyta</taxon>
        <taxon>Tracheophyta</taxon>
        <taxon>Spermatophyta</taxon>
        <taxon>Magnoliopsida</taxon>
        <taxon>eudicotyledons</taxon>
        <taxon>Gunneridae</taxon>
        <taxon>Pentapetalae</taxon>
        <taxon>rosids</taxon>
        <taxon>fabids</taxon>
        <taxon>Cucurbitales</taxon>
        <taxon>Cucurbitaceae</taxon>
        <taxon>Momordiceae</taxon>
        <taxon>Momordica</taxon>
    </lineage>
</organism>
<dbReference type="PANTHER" id="PTHR11439">
    <property type="entry name" value="GAG-POL-RELATED RETROTRANSPOSON"/>
    <property type="match status" value="1"/>
</dbReference>
<gene>
    <name evidence="2" type="primary">LOC111025198</name>
</gene>
<dbReference type="Proteomes" id="UP000504603">
    <property type="component" value="Unplaced"/>
</dbReference>
<dbReference type="CDD" id="cd09272">
    <property type="entry name" value="RNase_HI_RT_Ty1"/>
    <property type="match status" value="1"/>
</dbReference>
<evidence type="ECO:0000313" key="1">
    <source>
        <dbReference type="Proteomes" id="UP000504603"/>
    </source>
</evidence>
<accession>A0A6J1DWY4</accession>
<dbReference type="KEGG" id="mcha:111025198"/>
<dbReference type="InterPro" id="IPR043502">
    <property type="entry name" value="DNA/RNA_pol_sf"/>
</dbReference>
<dbReference type="RefSeq" id="XP_022158738.1">
    <property type="nucleotide sequence ID" value="XM_022303046.1"/>
</dbReference>
<sequence length="272" mass="30571">MHEANAIATPMISGSIVSARQGDSLADPYLYRSIVGALQYVTLTRPEISYAVNKTCQFMHAPTMIHSQLVKQILRYLKGTFDNGLLLTKPTTLTLQGYSYADWASDPDDRKSTSGFCIYLGNNPISWGSKKQAIISRSSTEAEYRALALAASKLIWLKTLFSELRILIPNPLILWCDNLSSVHLSANPVLHSRTKHVEIDIYFIRDLVIYGKLRVQHLPSCANRRRSHKTFIIGTISDFENQAQCLLTDKHGLAGELKPITKIRFQFCGLWA</sequence>
<evidence type="ECO:0000313" key="2">
    <source>
        <dbReference type="RefSeq" id="XP_022158738.1"/>
    </source>
</evidence>
<keyword evidence="1" id="KW-1185">Reference proteome</keyword>